<organism evidence="1 2">
    <name type="scientific">Camellia lanceoleosa</name>
    <dbReference type="NCBI Taxonomy" id="1840588"/>
    <lineage>
        <taxon>Eukaryota</taxon>
        <taxon>Viridiplantae</taxon>
        <taxon>Streptophyta</taxon>
        <taxon>Embryophyta</taxon>
        <taxon>Tracheophyta</taxon>
        <taxon>Spermatophyta</taxon>
        <taxon>Magnoliopsida</taxon>
        <taxon>eudicotyledons</taxon>
        <taxon>Gunneridae</taxon>
        <taxon>Pentapetalae</taxon>
        <taxon>asterids</taxon>
        <taxon>Ericales</taxon>
        <taxon>Theaceae</taxon>
        <taxon>Camellia</taxon>
    </lineage>
</organism>
<name>A0ACC0ILE5_9ERIC</name>
<dbReference type="EMBL" id="CM045760">
    <property type="protein sequence ID" value="KAI8025710.1"/>
    <property type="molecule type" value="Genomic_DNA"/>
</dbReference>
<keyword evidence="2" id="KW-1185">Reference proteome</keyword>
<gene>
    <name evidence="1" type="ORF">LOK49_LG02G03415</name>
</gene>
<protein>
    <submittedName>
        <fullName evidence="1">Uncharacterized protein</fullName>
    </submittedName>
</protein>
<evidence type="ECO:0000313" key="2">
    <source>
        <dbReference type="Proteomes" id="UP001060215"/>
    </source>
</evidence>
<accession>A0ACC0ILE5</accession>
<comment type="caution">
    <text evidence="1">The sequence shown here is derived from an EMBL/GenBank/DDBJ whole genome shotgun (WGS) entry which is preliminary data.</text>
</comment>
<sequence length="259" mass="29534">MANYPYFFHYSSLLLAMGMLQIIGAVQFDVSNIARTSPGGLRFTEEIGVDYAEQTMETTTNFIWDMFDQQNNASERKDVEKVSMVIADYKGAEAITYGETIIVSALYLQGYNGNVTWEFTSLIYHEMTHVWQWTGAGQAPDGLVEGMADYTVLKADYDPPGFAKPGMGERWDQGYDFTARFLEYCEGLRPGFVAVLNKKMRDAFNVSYFDDLMGKPVDQLWSEYKGSYGETGERNVSEHSRVRRWREWKAKYGNKAGNV</sequence>
<dbReference type="Proteomes" id="UP001060215">
    <property type="component" value="Chromosome 3"/>
</dbReference>
<reference evidence="1 2" key="1">
    <citation type="journal article" date="2022" name="Plant J.">
        <title>Chromosome-level genome of Camellia lanceoleosa provides a valuable resource for understanding genome evolution and self-incompatibility.</title>
        <authorList>
            <person name="Gong W."/>
            <person name="Xiao S."/>
            <person name="Wang L."/>
            <person name="Liao Z."/>
            <person name="Chang Y."/>
            <person name="Mo W."/>
            <person name="Hu G."/>
            <person name="Li W."/>
            <person name="Zhao G."/>
            <person name="Zhu H."/>
            <person name="Hu X."/>
            <person name="Ji K."/>
            <person name="Xiang X."/>
            <person name="Song Q."/>
            <person name="Yuan D."/>
            <person name="Jin S."/>
            <person name="Zhang L."/>
        </authorList>
    </citation>
    <scope>NUCLEOTIDE SEQUENCE [LARGE SCALE GENOMIC DNA]</scope>
    <source>
        <strain evidence="1">SQ_2022a</strain>
    </source>
</reference>
<proteinExistence type="predicted"/>
<evidence type="ECO:0000313" key="1">
    <source>
        <dbReference type="EMBL" id="KAI8025710.1"/>
    </source>
</evidence>